<dbReference type="Proteomes" id="UP000689195">
    <property type="component" value="Unassembled WGS sequence"/>
</dbReference>
<gene>
    <name evidence="2" type="ORF">PPENT_87.1.T1020095</name>
</gene>
<dbReference type="EMBL" id="CAJJDO010000102">
    <property type="protein sequence ID" value="CAD8192669.1"/>
    <property type="molecule type" value="Genomic_DNA"/>
</dbReference>
<keyword evidence="3" id="KW-1185">Reference proteome</keyword>
<dbReference type="PANTHER" id="PTHR19920">
    <property type="entry name" value="WD40 PROTEIN CIAO1"/>
    <property type="match status" value="1"/>
</dbReference>
<evidence type="ECO:0000256" key="1">
    <source>
        <dbReference type="PROSITE-ProRule" id="PRU00221"/>
    </source>
</evidence>
<dbReference type="AlphaFoldDB" id="A0A8S1WWW0"/>
<dbReference type="InterPro" id="IPR001680">
    <property type="entry name" value="WD40_rpt"/>
</dbReference>
<evidence type="ECO:0008006" key="4">
    <source>
        <dbReference type="Google" id="ProtNLM"/>
    </source>
</evidence>
<reference evidence="2" key="1">
    <citation type="submission" date="2021-01" db="EMBL/GenBank/DDBJ databases">
        <authorList>
            <consortium name="Genoscope - CEA"/>
            <person name="William W."/>
        </authorList>
    </citation>
    <scope>NUCLEOTIDE SEQUENCE</scope>
</reference>
<dbReference type="Pfam" id="PF00400">
    <property type="entry name" value="WD40"/>
    <property type="match status" value="2"/>
</dbReference>
<keyword evidence="1" id="KW-0853">WD repeat</keyword>
<evidence type="ECO:0000313" key="3">
    <source>
        <dbReference type="Proteomes" id="UP000689195"/>
    </source>
</evidence>
<dbReference type="GO" id="GO:0016226">
    <property type="term" value="P:iron-sulfur cluster assembly"/>
    <property type="evidence" value="ECO:0007669"/>
    <property type="project" value="TreeGrafter"/>
</dbReference>
<feature type="repeat" description="WD" evidence="1">
    <location>
        <begin position="540"/>
        <end position="574"/>
    </location>
</feature>
<protein>
    <recommendedName>
        <fullName evidence="4">WD40-repeat-containing domain</fullName>
    </recommendedName>
</protein>
<organism evidence="2 3">
    <name type="scientific">Paramecium pentaurelia</name>
    <dbReference type="NCBI Taxonomy" id="43138"/>
    <lineage>
        <taxon>Eukaryota</taxon>
        <taxon>Sar</taxon>
        <taxon>Alveolata</taxon>
        <taxon>Ciliophora</taxon>
        <taxon>Intramacronucleata</taxon>
        <taxon>Oligohymenophorea</taxon>
        <taxon>Peniculida</taxon>
        <taxon>Parameciidae</taxon>
        <taxon>Paramecium</taxon>
    </lineage>
</organism>
<dbReference type="GO" id="GO:0097361">
    <property type="term" value="C:cytosolic [4Fe-4S] assembly targeting complex"/>
    <property type="evidence" value="ECO:0007669"/>
    <property type="project" value="TreeGrafter"/>
</dbReference>
<accession>A0A8S1WWW0</accession>
<evidence type="ECO:0000313" key="2">
    <source>
        <dbReference type="EMBL" id="CAD8192669.1"/>
    </source>
</evidence>
<dbReference type="SMART" id="SM00320">
    <property type="entry name" value="WD40"/>
    <property type="match status" value="4"/>
</dbReference>
<dbReference type="PROSITE" id="PS50082">
    <property type="entry name" value="WD_REPEATS_2"/>
    <property type="match status" value="1"/>
</dbReference>
<proteinExistence type="predicted"/>
<sequence>MSLQLEQRICKVHNQLIIATDIKKGCNQENIHFCCQCLIQKTKEQTIHINEVAQSYLDDIKTDYLQVKTKSFQKTQNILNQLQNFIDELKISLVLICDKITQQIIQESERQSSLLDNLNQTIKSIDVYNFNELFPKLHNEDIENSETLFKSILQSQILQISNHKKIEEFLKCVDSFEIQTYKQEFYQSDQKQQNCDENYIDTPGLKVLCQNHNREIIAFDLDPERAKENRLACIYCIEDSPIKYFSLTYVQKQWNQLQQIKQKKMESLQQKNYDNKQVILQQLNIFTQELQQKNNQIIDNLKEHQSIVNNIANLAFQEINEDWQNLQNKKILDILEILSNTQLNDKISFPQENEILEQEIRLNQNIYNSLQKIKETFMNIIQKISEKINLDQDMLSLNAIKLPNKELILKQNEIQLNIQIQEEQKQQQIKQTQTEQISEFQGQLNYIMQQNHAIKQNDNFRAIGFTTENDFLIAGCNKTIQIYKFYCGQLELVQQIDKHEYNISSIYIMNKSKSFVSGDFNGKIIFWTLEENEWKSIAELKEHSDYVNQIIMNKDENQMITCSDDKCIKIYTIEQQQWKCVQTIENHQNNVKAISLNSSENVLVSCGIDNIILIIVKDNIEQVWQVKQTIKNEIYGYRICFIKNNNFLFLPQGQQKMWLYQQQNENGEYEKTKEFDVNKINSNCSRWFQLEYKEQNQILLCKNGNCVNLFKVQDDCSLMAEQTIQFETQGIYGLISNDSLYLILWDEKSKQFQIRKQYIE</sequence>
<comment type="caution">
    <text evidence="2">The sequence shown here is derived from an EMBL/GenBank/DDBJ whole genome shotgun (WGS) entry which is preliminary data.</text>
</comment>
<name>A0A8S1WWW0_9CILI</name>
<dbReference type="PANTHER" id="PTHR19920:SF0">
    <property type="entry name" value="CYTOSOLIC IRON-SULFUR PROTEIN ASSEMBLY PROTEIN CIAO1-RELATED"/>
    <property type="match status" value="1"/>
</dbReference>